<dbReference type="GO" id="GO:0005524">
    <property type="term" value="F:ATP binding"/>
    <property type="evidence" value="ECO:0007669"/>
    <property type="project" value="UniProtKB-KW"/>
</dbReference>
<reference evidence="14 15" key="1">
    <citation type="submission" date="2023-10" db="EMBL/GenBank/DDBJ databases">
        <title>Genomes of two closely related lineages of the louse Polyplax serrata with different host specificities.</title>
        <authorList>
            <person name="Martinu J."/>
            <person name="Tarabai H."/>
            <person name="Stefka J."/>
            <person name="Hypsa V."/>
        </authorList>
    </citation>
    <scope>NUCLEOTIDE SEQUENCE [LARGE SCALE GENOMIC DNA]</scope>
    <source>
        <strain evidence="14">HR10_N</strain>
    </source>
</reference>
<dbReference type="GO" id="GO:0006091">
    <property type="term" value="P:generation of precursor metabolites and energy"/>
    <property type="evidence" value="ECO:0007669"/>
    <property type="project" value="UniProtKB-ARBA"/>
</dbReference>
<comment type="caution">
    <text evidence="14">The sequence shown here is derived from an EMBL/GenBank/DDBJ whole genome shotgun (WGS) entry which is preliminary data.</text>
</comment>
<comment type="similarity">
    <text evidence="2">Belongs to the FGGY kinase family.</text>
</comment>
<protein>
    <recommendedName>
        <fullName evidence="11">Sedoheptulokinase</fullName>
        <ecNumber evidence="10">2.7.1.14</ecNumber>
    </recommendedName>
    <alternativeName>
        <fullName evidence="12">Carbohydrate kinase-like protein</fullName>
    </alternativeName>
</protein>
<evidence type="ECO:0000256" key="8">
    <source>
        <dbReference type="ARBA" id="ARBA00052736"/>
    </source>
</evidence>
<evidence type="ECO:0000256" key="11">
    <source>
        <dbReference type="ARBA" id="ARBA00069425"/>
    </source>
</evidence>
<evidence type="ECO:0000256" key="12">
    <source>
        <dbReference type="ARBA" id="ARBA00076706"/>
    </source>
</evidence>
<dbReference type="SUPFAM" id="SSF53067">
    <property type="entry name" value="Actin-like ATPase domain"/>
    <property type="match status" value="2"/>
</dbReference>
<evidence type="ECO:0000256" key="6">
    <source>
        <dbReference type="ARBA" id="ARBA00022777"/>
    </source>
</evidence>
<evidence type="ECO:0000256" key="3">
    <source>
        <dbReference type="ARBA" id="ARBA00022490"/>
    </source>
</evidence>
<dbReference type="PANTHER" id="PTHR10196">
    <property type="entry name" value="SUGAR KINASE"/>
    <property type="match status" value="1"/>
</dbReference>
<keyword evidence="7" id="KW-0067">ATP-binding</keyword>
<dbReference type="EMBL" id="JAWJWE010000037">
    <property type="protein sequence ID" value="KAK6625971.1"/>
    <property type="molecule type" value="Genomic_DNA"/>
</dbReference>
<organism evidence="14 15">
    <name type="scientific">Polyplax serrata</name>
    <name type="common">Common mouse louse</name>
    <dbReference type="NCBI Taxonomy" id="468196"/>
    <lineage>
        <taxon>Eukaryota</taxon>
        <taxon>Metazoa</taxon>
        <taxon>Ecdysozoa</taxon>
        <taxon>Arthropoda</taxon>
        <taxon>Hexapoda</taxon>
        <taxon>Insecta</taxon>
        <taxon>Pterygota</taxon>
        <taxon>Neoptera</taxon>
        <taxon>Paraneoptera</taxon>
        <taxon>Psocodea</taxon>
        <taxon>Troctomorpha</taxon>
        <taxon>Phthiraptera</taxon>
        <taxon>Anoplura</taxon>
        <taxon>Polyplacidae</taxon>
        <taxon>Polyplax</taxon>
    </lineage>
</organism>
<dbReference type="FunFam" id="3.30.420.40:FF:000132">
    <property type="entry name" value="Sedoheptulokinase"/>
    <property type="match status" value="1"/>
</dbReference>
<comment type="function">
    <text evidence="9">Acts as a modulator of macrophage activation through control of glucose metabolism.</text>
</comment>
<proteinExistence type="inferred from homology"/>
<accession>A0AAN8PYI8</accession>
<name>A0AAN8PYI8_POLSC</name>
<dbReference type="Proteomes" id="UP001372834">
    <property type="component" value="Unassembled WGS sequence"/>
</dbReference>
<comment type="subcellular location">
    <subcellularLocation>
        <location evidence="1">Cytoplasm</location>
    </subcellularLocation>
</comment>
<keyword evidence="5" id="KW-0547">Nucleotide-binding</keyword>
<dbReference type="FunFam" id="3.30.420.40:FF:000111">
    <property type="entry name" value="Sedoheptulokinase"/>
    <property type="match status" value="1"/>
</dbReference>
<dbReference type="InterPro" id="IPR043129">
    <property type="entry name" value="ATPase_NBD"/>
</dbReference>
<evidence type="ECO:0000313" key="15">
    <source>
        <dbReference type="Proteomes" id="UP001372834"/>
    </source>
</evidence>
<dbReference type="GO" id="GO:1901701">
    <property type="term" value="P:cellular response to oxygen-containing compound"/>
    <property type="evidence" value="ECO:0007669"/>
    <property type="project" value="UniProtKB-ARBA"/>
</dbReference>
<dbReference type="Gene3D" id="3.30.420.40">
    <property type="match status" value="2"/>
</dbReference>
<keyword evidence="4" id="KW-0808">Transferase</keyword>
<evidence type="ECO:0000256" key="5">
    <source>
        <dbReference type="ARBA" id="ARBA00022741"/>
    </source>
</evidence>
<comment type="catalytic activity">
    <reaction evidence="8">
        <text>sedoheptulose + ATP = D-sedoheptulose 7-phosphate + ADP + H(+)</text>
        <dbReference type="Rhea" id="RHEA:23844"/>
        <dbReference type="ChEBI" id="CHEBI:15378"/>
        <dbReference type="ChEBI" id="CHEBI:16802"/>
        <dbReference type="ChEBI" id="CHEBI:30616"/>
        <dbReference type="ChEBI" id="CHEBI:57483"/>
        <dbReference type="ChEBI" id="CHEBI:456216"/>
        <dbReference type="EC" id="2.7.1.14"/>
    </reaction>
</comment>
<evidence type="ECO:0000256" key="1">
    <source>
        <dbReference type="ARBA" id="ARBA00004496"/>
    </source>
</evidence>
<dbReference type="GO" id="GO:0046496">
    <property type="term" value="P:nicotinamide nucleotide metabolic process"/>
    <property type="evidence" value="ECO:0007669"/>
    <property type="project" value="UniProtKB-ARBA"/>
</dbReference>
<dbReference type="CDD" id="cd07777">
    <property type="entry name" value="ASKHA_NBD_FGGY_SHK"/>
    <property type="match status" value="1"/>
</dbReference>
<feature type="domain" description="Carbohydrate kinase FGGY N-terminal" evidence="13">
    <location>
        <begin position="6"/>
        <end position="95"/>
    </location>
</feature>
<evidence type="ECO:0000256" key="9">
    <source>
        <dbReference type="ARBA" id="ARBA00057196"/>
    </source>
</evidence>
<evidence type="ECO:0000259" key="13">
    <source>
        <dbReference type="Pfam" id="PF00370"/>
    </source>
</evidence>
<dbReference type="GO" id="GO:0005829">
    <property type="term" value="C:cytosol"/>
    <property type="evidence" value="ECO:0007669"/>
    <property type="project" value="TreeGrafter"/>
</dbReference>
<sequence>MNSKKYSLGIDIGTTSVKVCIYDSETDKILSKQSKDTQANVPSQMGSEADKQDVPKIISALHSCVSRLPKDLLKQIKVIGVCGQMHGVMLWSNTTEGFCWDRTESPGTNSGVKFEVIRSRVSDLYTWQDTRCDSAFLQSLPHPESHVQIHTGFGCATLFWLSRNCPDKLTKFNCSGTIQDFVVALLCNLQSPVMSSQNAAAWGYYNTTSNTWNMNILEKANFPVHLLPKVVKPNELVGTLPESWFGIPSGTPVGVALGDFQCSVMATLKNENEAVLNISTSAQIAYLMAPSFEPNPSPIPPPLTYFVYFNGRYLAVGASLNGGNVLATFVKMLQQWTLDLGFSVPQSKVWEKVTELGDKSEGGSSLVIVPTLLGERHIPEQNASVTNLDHSNLGLGQIFRALCSGLVKNLQGMIPKDQLIASKIVKIIGSGSALIRNKVLQKEVEAQYQLPVEFVGGRGACVGAAMAVNPPTN</sequence>
<dbReference type="Pfam" id="PF00370">
    <property type="entry name" value="FGGY_N"/>
    <property type="match status" value="2"/>
</dbReference>
<evidence type="ECO:0000256" key="2">
    <source>
        <dbReference type="ARBA" id="ARBA00009156"/>
    </source>
</evidence>
<dbReference type="InterPro" id="IPR018484">
    <property type="entry name" value="FGGY_N"/>
</dbReference>
<evidence type="ECO:0000313" key="14">
    <source>
        <dbReference type="EMBL" id="KAK6625971.1"/>
    </source>
</evidence>
<dbReference type="GO" id="GO:0006071">
    <property type="term" value="P:glycerol metabolic process"/>
    <property type="evidence" value="ECO:0007669"/>
    <property type="project" value="TreeGrafter"/>
</dbReference>
<dbReference type="GO" id="GO:0071396">
    <property type="term" value="P:cellular response to lipid"/>
    <property type="evidence" value="ECO:0007669"/>
    <property type="project" value="UniProtKB-ARBA"/>
</dbReference>
<evidence type="ECO:0000256" key="7">
    <source>
        <dbReference type="ARBA" id="ARBA00022840"/>
    </source>
</evidence>
<dbReference type="GO" id="GO:0050277">
    <property type="term" value="F:sedoheptulokinase activity"/>
    <property type="evidence" value="ECO:0007669"/>
    <property type="project" value="UniProtKB-EC"/>
</dbReference>
<evidence type="ECO:0000256" key="10">
    <source>
        <dbReference type="ARBA" id="ARBA00066341"/>
    </source>
</evidence>
<dbReference type="PANTHER" id="PTHR10196:SF67">
    <property type="entry name" value="SEDOHEPTULOKINASE"/>
    <property type="match status" value="1"/>
</dbReference>
<evidence type="ECO:0000256" key="4">
    <source>
        <dbReference type="ARBA" id="ARBA00022679"/>
    </source>
</evidence>
<keyword evidence="3" id="KW-0963">Cytoplasm</keyword>
<dbReference type="GO" id="GO:0006163">
    <property type="term" value="P:purine nucleotide metabolic process"/>
    <property type="evidence" value="ECO:0007669"/>
    <property type="project" value="UniProtKB-ARBA"/>
</dbReference>
<dbReference type="GO" id="GO:1901135">
    <property type="term" value="P:carbohydrate derivative metabolic process"/>
    <property type="evidence" value="ECO:0007669"/>
    <property type="project" value="UniProtKB-ARBA"/>
</dbReference>
<keyword evidence="6" id="KW-0418">Kinase</keyword>
<dbReference type="AlphaFoldDB" id="A0AAN8PYI8"/>
<dbReference type="GO" id="GO:0009617">
    <property type="term" value="P:response to bacterium"/>
    <property type="evidence" value="ECO:0007669"/>
    <property type="project" value="UniProtKB-ARBA"/>
</dbReference>
<gene>
    <name evidence="14" type="ORF">RUM43_006270</name>
</gene>
<dbReference type="EC" id="2.7.1.14" evidence="10"/>
<feature type="domain" description="Carbohydrate kinase FGGY N-terminal" evidence="13">
    <location>
        <begin position="143"/>
        <end position="264"/>
    </location>
</feature>